<evidence type="ECO:0000256" key="1">
    <source>
        <dbReference type="ARBA" id="ARBA00022630"/>
    </source>
</evidence>
<dbReference type="AlphaFoldDB" id="A0A326TUY3"/>
<sequence length="303" mass="32996">MDYEVIIVGGGSAGLSAALVLGRSRRKVLVCDAGNPRNTPAAAAHNLLSRDGIAPLELLRLGREQLTPYTSVEYRQNMVQEITPLEQGFKVRLDDLSEITTKKVLLATGMVDELPDIPGVQQFWGKSVIHCPYCHGWEVQDLPLAVYAHGSVAVAASLMILQWTKDVVLCTGGPADLNDEEHQHLERAGIPLYEEPITALEGSDGRLERIVFKNGDVLTRKAMLLHAHMHQRSNLVEQLGCELTEHGSIKVDEIGQTSIPGIFAAGDAATHFTILAHAVSQGTLVGMFINTILQSEATGYRFM</sequence>
<keyword evidence="1" id="KW-0285">Flavoprotein</keyword>
<gene>
    <name evidence="4" type="ORF">EI42_05845</name>
</gene>
<dbReference type="PANTHER" id="PTHR48105">
    <property type="entry name" value="THIOREDOXIN REDUCTASE 1-RELATED-RELATED"/>
    <property type="match status" value="1"/>
</dbReference>
<evidence type="ECO:0000313" key="5">
    <source>
        <dbReference type="Proteomes" id="UP000248806"/>
    </source>
</evidence>
<dbReference type="PRINTS" id="PR00368">
    <property type="entry name" value="FADPNR"/>
</dbReference>
<keyword evidence="2" id="KW-0560">Oxidoreductase</keyword>
<dbReference type="GO" id="GO:0016491">
    <property type="term" value="F:oxidoreductase activity"/>
    <property type="evidence" value="ECO:0007669"/>
    <property type="project" value="UniProtKB-KW"/>
</dbReference>
<evidence type="ECO:0000256" key="2">
    <source>
        <dbReference type="ARBA" id="ARBA00023002"/>
    </source>
</evidence>
<protein>
    <submittedName>
        <fullName evidence="4">Thioredoxin reductase</fullName>
    </submittedName>
</protein>
<dbReference type="SUPFAM" id="SSF51905">
    <property type="entry name" value="FAD/NAD(P)-binding domain"/>
    <property type="match status" value="1"/>
</dbReference>
<evidence type="ECO:0000313" key="4">
    <source>
        <dbReference type="EMBL" id="PZW20770.1"/>
    </source>
</evidence>
<dbReference type="EMBL" id="QKUF01000040">
    <property type="protein sequence ID" value="PZW20770.1"/>
    <property type="molecule type" value="Genomic_DNA"/>
</dbReference>
<dbReference type="Proteomes" id="UP000248806">
    <property type="component" value="Unassembled WGS sequence"/>
</dbReference>
<name>A0A326TUY3_THEHA</name>
<reference evidence="4 5" key="1">
    <citation type="submission" date="2018-06" db="EMBL/GenBank/DDBJ databases">
        <title>Genomic Encyclopedia of Archaeal and Bacterial Type Strains, Phase II (KMG-II): from individual species to whole genera.</title>
        <authorList>
            <person name="Goeker M."/>
        </authorList>
    </citation>
    <scope>NUCLEOTIDE SEQUENCE [LARGE SCALE GENOMIC DNA]</scope>
    <source>
        <strain evidence="4 5">ATCC BAA-1881</strain>
    </source>
</reference>
<feature type="domain" description="FAD/NAD(P)-binding" evidence="3">
    <location>
        <begin position="3"/>
        <end position="282"/>
    </location>
</feature>
<organism evidence="4 5">
    <name type="scientific">Thermosporothrix hazakensis</name>
    <dbReference type="NCBI Taxonomy" id="644383"/>
    <lineage>
        <taxon>Bacteria</taxon>
        <taxon>Bacillati</taxon>
        <taxon>Chloroflexota</taxon>
        <taxon>Ktedonobacteria</taxon>
        <taxon>Ktedonobacterales</taxon>
        <taxon>Thermosporotrichaceae</taxon>
        <taxon>Thermosporothrix</taxon>
    </lineage>
</organism>
<dbReference type="Gene3D" id="3.50.50.60">
    <property type="entry name" value="FAD/NAD(P)-binding domain"/>
    <property type="match status" value="2"/>
</dbReference>
<keyword evidence="5" id="KW-1185">Reference proteome</keyword>
<comment type="caution">
    <text evidence="4">The sequence shown here is derived from an EMBL/GenBank/DDBJ whole genome shotgun (WGS) entry which is preliminary data.</text>
</comment>
<accession>A0A326TUY3</accession>
<dbReference type="Pfam" id="PF07992">
    <property type="entry name" value="Pyr_redox_2"/>
    <property type="match status" value="1"/>
</dbReference>
<dbReference type="InterPro" id="IPR036188">
    <property type="entry name" value="FAD/NAD-bd_sf"/>
</dbReference>
<dbReference type="InterPro" id="IPR050097">
    <property type="entry name" value="Ferredoxin-NADP_redctase_2"/>
</dbReference>
<dbReference type="InterPro" id="IPR023753">
    <property type="entry name" value="FAD/NAD-binding_dom"/>
</dbReference>
<dbReference type="PRINTS" id="PR00469">
    <property type="entry name" value="PNDRDTASEII"/>
</dbReference>
<proteinExistence type="predicted"/>
<dbReference type="RefSeq" id="WP_170142985.1">
    <property type="nucleotide sequence ID" value="NZ_BIFX01000002.1"/>
</dbReference>
<evidence type="ECO:0000259" key="3">
    <source>
        <dbReference type="Pfam" id="PF07992"/>
    </source>
</evidence>